<comment type="caution">
    <text evidence="6">The sequence shown here is derived from an EMBL/GenBank/DDBJ whole genome shotgun (WGS) entry which is preliminary data.</text>
</comment>
<dbReference type="EMBL" id="JBHMDM010000003">
    <property type="protein sequence ID" value="MFB9376464.1"/>
    <property type="molecule type" value="Genomic_DNA"/>
</dbReference>
<dbReference type="InterPro" id="IPR014710">
    <property type="entry name" value="RmlC-like_jellyroll"/>
</dbReference>
<dbReference type="Gene3D" id="2.60.120.10">
    <property type="entry name" value="Jelly Rolls"/>
    <property type="match status" value="2"/>
</dbReference>
<comment type="similarity">
    <text evidence="1 2">Belongs to the pirin family.</text>
</comment>
<sequence length="316" mass="33753">MIDRLPGRTVPLGGVRGMSVTRWLPHRGLPTVGPWCFLDRIGPQEVDMRVLPHPHTGLATVTWPLAGRIHHRDSLGTDVVVRPGELNLMTAGRGVSHSEFSLGERPLQHAVQLWLATPPETDDRPARFEQCRDLPVLDRPGLRAHVLLGTLDDVHSPATSPTPGALAAQVELAPGGRADLLLAPTDEHALLLLDGDAELEGQPLSTDDLHVLVPGRGGAALASHAGGRVLLIGGPPWREDLVMFWNFVGRSHEAVAAARADWEAQATSGDGRFGTVPGHGRAERIPAPPLPPVRLTPRRRAGHPGTEGRAAPPAMS</sequence>
<reference evidence="6 7" key="1">
    <citation type="submission" date="2024-09" db="EMBL/GenBank/DDBJ databases">
        <authorList>
            <person name="Sun Q."/>
            <person name="Mori K."/>
        </authorList>
    </citation>
    <scope>NUCLEOTIDE SEQUENCE [LARGE SCALE GENOMIC DNA]</scope>
    <source>
        <strain evidence="6 7">TISTR 1856</strain>
    </source>
</reference>
<accession>A0ABV5LQX1</accession>
<dbReference type="PIRSF" id="PIRSF006232">
    <property type="entry name" value="Pirin"/>
    <property type="match status" value="1"/>
</dbReference>
<dbReference type="PANTHER" id="PTHR13903:SF8">
    <property type="entry name" value="PIRIN"/>
    <property type="match status" value="1"/>
</dbReference>
<evidence type="ECO:0000259" key="5">
    <source>
        <dbReference type="Pfam" id="PF05726"/>
    </source>
</evidence>
<evidence type="ECO:0000256" key="1">
    <source>
        <dbReference type="ARBA" id="ARBA00008416"/>
    </source>
</evidence>
<evidence type="ECO:0000256" key="2">
    <source>
        <dbReference type="RuleBase" id="RU003457"/>
    </source>
</evidence>
<feature type="region of interest" description="Disordered" evidence="3">
    <location>
        <begin position="266"/>
        <end position="316"/>
    </location>
</feature>
<organism evidence="6 7">
    <name type="scientific">Kineococcus gynurae</name>
    <dbReference type="NCBI Taxonomy" id="452979"/>
    <lineage>
        <taxon>Bacteria</taxon>
        <taxon>Bacillati</taxon>
        <taxon>Actinomycetota</taxon>
        <taxon>Actinomycetes</taxon>
        <taxon>Kineosporiales</taxon>
        <taxon>Kineosporiaceae</taxon>
        <taxon>Kineococcus</taxon>
    </lineage>
</organism>
<dbReference type="InterPro" id="IPR012093">
    <property type="entry name" value="Pirin"/>
</dbReference>
<dbReference type="Pfam" id="PF05726">
    <property type="entry name" value="Pirin_C"/>
    <property type="match status" value="1"/>
</dbReference>
<proteinExistence type="inferred from homology"/>
<evidence type="ECO:0000313" key="6">
    <source>
        <dbReference type="EMBL" id="MFB9376464.1"/>
    </source>
</evidence>
<keyword evidence="7" id="KW-1185">Reference proteome</keyword>
<dbReference type="InterPro" id="IPR011051">
    <property type="entry name" value="RmlC_Cupin_sf"/>
</dbReference>
<gene>
    <name evidence="6" type="ORF">ACFFVI_05740</name>
</gene>
<feature type="domain" description="Pirin N-terminal" evidence="4">
    <location>
        <begin position="21"/>
        <end position="115"/>
    </location>
</feature>
<dbReference type="InterPro" id="IPR008778">
    <property type="entry name" value="Pirin_C_dom"/>
</dbReference>
<dbReference type="InterPro" id="IPR003829">
    <property type="entry name" value="Pirin_N_dom"/>
</dbReference>
<evidence type="ECO:0000313" key="7">
    <source>
        <dbReference type="Proteomes" id="UP001589748"/>
    </source>
</evidence>
<evidence type="ECO:0000259" key="4">
    <source>
        <dbReference type="Pfam" id="PF02678"/>
    </source>
</evidence>
<dbReference type="Pfam" id="PF02678">
    <property type="entry name" value="Pirin"/>
    <property type="match status" value="1"/>
</dbReference>
<evidence type="ECO:0000256" key="3">
    <source>
        <dbReference type="SAM" id="MobiDB-lite"/>
    </source>
</evidence>
<feature type="domain" description="Pirin C-terminal" evidence="5">
    <location>
        <begin position="169"/>
        <end position="264"/>
    </location>
</feature>
<dbReference type="PANTHER" id="PTHR13903">
    <property type="entry name" value="PIRIN-RELATED"/>
    <property type="match status" value="1"/>
</dbReference>
<dbReference type="Proteomes" id="UP001589748">
    <property type="component" value="Unassembled WGS sequence"/>
</dbReference>
<dbReference type="RefSeq" id="WP_380138303.1">
    <property type="nucleotide sequence ID" value="NZ_JBHLUI010000009.1"/>
</dbReference>
<name>A0ABV5LQX1_9ACTN</name>
<dbReference type="SUPFAM" id="SSF51182">
    <property type="entry name" value="RmlC-like cupins"/>
    <property type="match status" value="1"/>
</dbReference>
<protein>
    <submittedName>
        <fullName evidence="6">Pirin family protein</fullName>
    </submittedName>
</protein>